<evidence type="ECO:0008006" key="3">
    <source>
        <dbReference type="Google" id="ProtNLM"/>
    </source>
</evidence>
<organism evidence="1 2">
    <name type="scientific">Niastella soli</name>
    <dbReference type="NCBI Taxonomy" id="2821487"/>
    <lineage>
        <taxon>Bacteria</taxon>
        <taxon>Pseudomonadati</taxon>
        <taxon>Bacteroidota</taxon>
        <taxon>Chitinophagia</taxon>
        <taxon>Chitinophagales</taxon>
        <taxon>Chitinophagaceae</taxon>
        <taxon>Niastella</taxon>
    </lineage>
</organism>
<keyword evidence="2" id="KW-1185">Reference proteome</keyword>
<evidence type="ECO:0000313" key="1">
    <source>
        <dbReference type="EMBL" id="MBO9203504.1"/>
    </source>
</evidence>
<sequence length="133" mass="15115">MRTVILILIITMLCCCKKKGNEFNDATNNLVNRWELRASVGGFAGTIIYEPGNGSIVEFKSDHSFINYEKGNIIRSGTYDLQTTSDKDQFKLTTITDTYNQSQNIILKKDTLVFLSPQSCCDMPDNTYVRLRK</sequence>
<name>A0ABS3YZZ3_9BACT</name>
<dbReference type="Proteomes" id="UP000677244">
    <property type="component" value="Unassembled WGS sequence"/>
</dbReference>
<dbReference type="RefSeq" id="WP_209141558.1">
    <property type="nucleotide sequence ID" value="NZ_JAGHKO010000010.1"/>
</dbReference>
<dbReference type="EMBL" id="JAGHKO010000010">
    <property type="protein sequence ID" value="MBO9203504.1"/>
    <property type="molecule type" value="Genomic_DNA"/>
</dbReference>
<comment type="caution">
    <text evidence="1">The sequence shown here is derived from an EMBL/GenBank/DDBJ whole genome shotgun (WGS) entry which is preliminary data.</text>
</comment>
<evidence type="ECO:0000313" key="2">
    <source>
        <dbReference type="Proteomes" id="UP000677244"/>
    </source>
</evidence>
<proteinExistence type="predicted"/>
<protein>
    <recommendedName>
        <fullName evidence="3">Lipocalin-like domain-containing protein</fullName>
    </recommendedName>
</protein>
<gene>
    <name evidence="1" type="ORF">J7I42_24685</name>
</gene>
<reference evidence="1 2" key="1">
    <citation type="submission" date="2021-03" db="EMBL/GenBank/DDBJ databases">
        <title>Assistant Professor.</title>
        <authorList>
            <person name="Huq M.A."/>
        </authorList>
    </citation>
    <scope>NUCLEOTIDE SEQUENCE [LARGE SCALE GENOMIC DNA]</scope>
    <source>
        <strain evidence="1 2">MAH-29</strain>
    </source>
</reference>
<accession>A0ABS3YZZ3</accession>